<dbReference type="PANTHER" id="PTHR14969">
    <property type="entry name" value="SPHINGOSINE-1-PHOSPHATE PHOSPHOHYDROLASE"/>
    <property type="match status" value="1"/>
</dbReference>
<name>A0ABW5XKY5_9SPHI</name>
<accession>A0ABW5XKY5</accession>
<evidence type="ECO:0000259" key="8">
    <source>
        <dbReference type="SMART" id="SM00014"/>
    </source>
</evidence>
<evidence type="ECO:0000256" key="7">
    <source>
        <dbReference type="SAM" id="Phobius"/>
    </source>
</evidence>
<evidence type="ECO:0000313" key="9">
    <source>
        <dbReference type="EMBL" id="MFD2864056.1"/>
    </source>
</evidence>
<dbReference type="EMBL" id="JBHUON010000004">
    <property type="protein sequence ID" value="MFD2864056.1"/>
    <property type="molecule type" value="Genomic_DNA"/>
</dbReference>
<keyword evidence="4" id="KW-0378">Hydrolase</keyword>
<protein>
    <submittedName>
        <fullName evidence="9">Phosphatase PAP2 family protein</fullName>
    </submittedName>
</protein>
<comment type="caution">
    <text evidence="9">The sequence shown here is derived from an EMBL/GenBank/DDBJ whole genome shotgun (WGS) entry which is preliminary data.</text>
</comment>
<evidence type="ECO:0000256" key="6">
    <source>
        <dbReference type="ARBA" id="ARBA00023136"/>
    </source>
</evidence>
<dbReference type="Gene3D" id="1.20.144.10">
    <property type="entry name" value="Phosphatidic acid phosphatase type 2/haloperoxidase"/>
    <property type="match status" value="1"/>
</dbReference>
<reference evidence="10" key="1">
    <citation type="journal article" date="2019" name="Int. J. Syst. Evol. Microbiol.">
        <title>The Global Catalogue of Microorganisms (GCM) 10K type strain sequencing project: providing services to taxonomists for standard genome sequencing and annotation.</title>
        <authorList>
            <consortium name="The Broad Institute Genomics Platform"/>
            <consortium name="The Broad Institute Genome Sequencing Center for Infectious Disease"/>
            <person name="Wu L."/>
            <person name="Ma J."/>
        </authorList>
    </citation>
    <scope>NUCLEOTIDE SEQUENCE [LARGE SCALE GENOMIC DNA]</scope>
    <source>
        <strain evidence="10">KCTC 52232</strain>
    </source>
</reference>
<dbReference type="Pfam" id="PF01569">
    <property type="entry name" value="PAP2"/>
    <property type="match status" value="1"/>
</dbReference>
<comment type="subcellular location">
    <subcellularLocation>
        <location evidence="1">Cell membrane</location>
        <topology evidence="1">Multi-pass membrane protein</topology>
    </subcellularLocation>
</comment>
<keyword evidence="2" id="KW-1003">Cell membrane</keyword>
<evidence type="ECO:0000256" key="2">
    <source>
        <dbReference type="ARBA" id="ARBA00022475"/>
    </source>
</evidence>
<dbReference type="SMART" id="SM00014">
    <property type="entry name" value="acidPPc"/>
    <property type="match status" value="1"/>
</dbReference>
<proteinExistence type="predicted"/>
<organism evidence="9 10">
    <name type="scientific">Mucilaginibacter antarcticus</name>
    <dbReference type="NCBI Taxonomy" id="1855725"/>
    <lineage>
        <taxon>Bacteria</taxon>
        <taxon>Pseudomonadati</taxon>
        <taxon>Bacteroidota</taxon>
        <taxon>Sphingobacteriia</taxon>
        <taxon>Sphingobacteriales</taxon>
        <taxon>Sphingobacteriaceae</taxon>
        <taxon>Mucilaginibacter</taxon>
    </lineage>
</organism>
<dbReference type="PANTHER" id="PTHR14969:SF62">
    <property type="entry name" value="DECAPRENYLPHOSPHORYL-5-PHOSPHORIBOSE PHOSPHATASE RV3807C-RELATED"/>
    <property type="match status" value="1"/>
</dbReference>
<keyword evidence="6 7" id="KW-0472">Membrane</keyword>
<keyword evidence="10" id="KW-1185">Reference proteome</keyword>
<dbReference type="Proteomes" id="UP001597601">
    <property type="component" value="Unassembled WGS sequence"/>
</dbReference>
<feature type="transmembrane region" description="Helical" evidence="7">
    <location>
        <begin position="12"/>
        <end position="33"/>
    </location>
</feature>
<sequence>MNIGIKAILYKLRYFFIPYLVSIAVCLIIKLTYSREEIYFAVNARNWPWADGIAAYVTDIGDGLTTIAIALMLLLFSYRKAFILIGSYALSSGIVAQSLKHLFDSPRPKLYFQDKLNGIHLIEGTNQLSLHSFPSGHTVTIFSTTLIIAYWAKDKVWGLPLFLLAVLVGFSRMYLSQHFFEDVTAGSAVGVVVSTMWLYWCENREFLKSPKWNKGLIGYHKKNDRRDL</sequence>
<dbReference type="InterPro" id="IPR036938">
    <property type="entry name" value="PAP2/HPO_sf"/>
</dbReference>
<dbReference type="SUPFAM" id="SSF48317">
    <property type="entry name" value="Acid phosphatase/Vanadium-dependent haloperoxidase"/>
    <property type="match status" value="1"/>
</dbReference>
<feature type="transmembrane region" description="Helical" evidence="7">
    <location>
        <begin position="159"/>
        <end position="177"/>
    </location>
</feature>
<evidence type="ECO:0000256" key="5">
    <source>
        <dbReference type="ARBA" id="ARBA00022989"/>
    </source>
</evidence>
<feature type="transmembrane region" description="Helical" evidence="7">
    <location>
        <begin position="53"/>
        <end position="74"/>
    </location>
</feature>
<keyword evidence="5 7" id="KW-1133">Transmembrane helix</keyword>
<feature type="transmembrane region" description="Helical" evidence="7">
    <location>
        <begin position="183"/>
        <end position="201"/>
    </location>
</feature>
<dbReference type="InterPro" id="IPR000326">
    <property type="entry name" value="PAP2/HPO"/>
</dbReference>
<gene>
    <name evidence="9" type="ORF">ACFSYC_05085</name>
</gene>
<dbReference type="RefSeq" id="WP_377124201.1">
    <property type="nucleotide sequence ID" value="NZ_JBHUON010000004.1"/>
</dbReference>
<keyword evidence="3 7" id="KW-0812">Transmembrane</keyword>
<evidence type="ECO:0000256" key="3">
    <source>
        <dbReference type="ARBA" id="ARBA00022692"/>
    </source>
</evidence>
<evidence type="ECO:0000313" key="10">
    <source>
        <dbReference type="Proteomes" id="UP001597601"/>
    </source>
</evidence>
<feature type="domain" description="Phosphatidic acid phosphatase type 2/haloperoxidase" evidence="8">
    <location>
        <begin position="82"/>
        <end position="198"/>
    </location>
</feature>
<evidence type="ECO:0000256" key="4">
    <source>
        <dbReference type="ARBA" id="ARBA00022801"/>
    </source>
</evidence>
<evidence type="ECO:0000256" key="1">
    <source>
        <dbReference type="ARBA" id="ARBA00004651"/>
    </source>
</evidence>